<feature type="region of interest" description="Disordered" evidence="1">
    <location>
        <begin position="64"/>
        <end position="87"/>
    </location>
</feature>
<sequence length="207" mass="22175">MARRFRRTRRGITAGLEPEEAGLLADLLAEVAQMLRSQEAATGPSDEVASDAEEDPLAALARDLEGGDGRVPDDPALARLLPPGSRDDDEAAADFRRFAQRGIAARKRSALERAVATLRRPAPLLLDDDEARAWLTALTDVRLVLAQRLGLETDDDAALVALRAAQAAEDDPAAHAAALYDFLTWLQEGLADVLLRDLPAGGGPARR</sequence>
<evidence type="ECO:0000313" key="3">
    <source>
        <dbReference type="Proteomes" id="UP001387100"/>
    </source>
</evidence>
<dbReference type="RefSeq" id="WP_339574630.1">
    <property type="nucleotide sequence ID" value="NZ_JBBIAA010000006.1"/>
</dbReference>
<feature type="compositionally biased region" description="Low complexity" evidence="1">
    <location>
        <begin position="74"/>
        <end position="83"/>
    </location>
</feature>
<proteinExistence type="predicted"/>
<dbReference type="InterPro" id="IPR018561">
    <property type="entry name" value="AosR"/>
</dbReference>
<dbReference type="Pfam" id="PF09438">
    <property type="entry name" value="DUF2017"/>
    <property type="match status" value="1"/>
</dbReference>
<protein>
    <submittedName>
        <fullName evidence="2">DUF2017 domain-containing protein</fullName>
    </submittedName>
</protein>
<feature type="compositionally biased region" description="Basic and acidic residues" evidence="1">
    <location>
        <begin position="64"/>
        <end position="73"/>
    </location>
</feature>
<comment type="caution">
    <text evidence="2">The sequence shown here is derived from an EMBL/GenBank/DDBJ whole genome shotgun (WGS) entry which is preliminary data.</text>
</comment>
<evidence type="ECO:0000256" key="1">
    <source>
        <dbReference type="SAM" id="MobiDB-lite"/>
    </source>
</evidence>
<dbReference type="EMBL" id="JBBIAA010000006">
    <property type="protein sequence ID" value="MEJ5945250.1"/>
    <property type="molecule type" value="Genomic_DNA"/>
</dbReference>
<accession>A0ABU8RJJ1</accession>
<organism evidence="2 3">
    <name type="scientific">Pseudokineococcus basanitobsidens</name>
    <dbReference type="NCBI Taxonomy" id="1926649"/>
    <lineage>
        <taxon>Bacteria</taxon>
        <taxon>Bacillati</taxon>
        <taxon>Actinomycetota</taxon>
        <taxon>Actinomycetes</taxon>
        <taxon>Kineosporiales</taxon>
        <taxon>Kineosporiaceae</taxon>
        <taxon>Pseudokineococcus</taxon>
    </lineage>
</organism>
<evidence type="ECO:0000313" key="2">
    <source>
        <dbReference type="EMBL" id="MEJ5945250.1"/>
    </source>
</evidence>
<keyword evidence="3" id="KW-1185">Reference proteome</keyword>
<reference evidence="2 3" key="1">
    <citation type="journal article" date="2017" name="Int. J. Syst. Evol. Microbiol.">
        <title>Pseudokineococcus basanitobsidens sp. nov., isolated from volcanic rock.</title>
        <authorList>
            <person name="Lee D.W."/>
            <person name="Park M.Y."/>
            <person name="Kim J.J."/>
            <person name="Kim B.S."/>
        </authorList>
    </citation>
    <scope>NUCLEOTIDE SEQUENCE [LARGE SCALE GENOMIC DNA]</scope>
    <source>
        <strain evidence="2 3">DSM 103726</strain>
    </source>
</reference>
<dbReference type="Proteomes" id="UP001387100">
    <property type="component" value="Unassembled WGS sequence"/>
</dbReference>
<gene>
    <name evidence="2" type="ORF">WDZ17_08075</name>
</gene>
<name>A0ABU8RJJ1_9ACTN</name>